<evidence type="ECO:0008006" key="6">
    <source>
        <dbReference type="Google" id="ProtNLM"/>
    </source>
</evidence>
<reference evidence="4 5" key="1">
    <citation type="submission" date="2014-07" db="EMBL/GenBank/DDBJ databases">
        <authorList>
            <person name="Urmite Genomes Urmite Genomes"/>
        </authorList>
    </citation>
    <scope>NUCLEOTIDE SEQUENCE [LARGE SCALE GENOMIC DNA]</scope>
    <source>
        <strain evidence="4 5">13MG44_air</strain>
    </source>
</reference>
<gene>
    <name evidence="4" type="ORF">BN1048_01188</name>
</gene>
<sequence>MQLKRMLLAGGLAGMLLLAACNGESTEEESAEGEQPAEETTDEGSSEGVSYSGINGDYSFTNFTLVEIPAQDAEGNDTTIQAVAAEFEFENTSDRTATPSEAFSLDLAIRQVSEDGEAPTENYTMDLEDEGEFADGKAAATELVEPGESATAVVAYGPLDPELATHLQARENPLEETESMDHELELDLKPAEDGEEESEE</sequence>
<dbReference type="Gene3D" id="2.60.40.1240">
    <property type="match status" value="1"/>
</dbReference>
<dbReference type="AlphaFoldDB" id="A0A078M403"/>
<dbReference type="Proteomes" id="UP000044136">
    <property type="component" value="Unassembled WGS sequence"/>
</dbReference>
<dbReference type="RefSeq" id="WP_035809404.1">
    <property type="nucleotide sequence ID" value="NZ_CCSE01000001.1"/>
</dbReference>
<evidence type="ECO:0000256" key="3">
    <source>
        <dbReference type="SAM" id="SignalP"/>
    </source>
</evidence>
<proteinExistence type="predicted"/>
<evidence type="ECO:0000313" key="4">
    <source>
        <dbReference type="EMBL" id="CEA00984.1"/>
    </source>
</evidence>
<keyword evidence="1 3" id="KW-0732">Signal</keyword>
<feature type="compositionally biased region" description="Acidic residues" evidence="2">
    <location>
        <begin position="25"/>
        <end position="45"/>
    </location>
</feature>
<keyword evidence="5" id="KW-1185">Reference proteome</keyword>
<feature type="region of interest" description="Disordered" evidence="2">
    <location>
        <begin position="168"/>
        <end position="200"/>
    </location>
</feature>
<dbReference type="EMBL" id="CCSE01000001">
    <property type="protein sequence ID" value="CEA00984.1"/>
    <property type="molecule type" value="Genomic_DNA"/>
</dbReference>
<feature type="region of interest" description="Disordered" evidence="2">
    <location>
        <begin position="23"/>
        <end position="53"/>
    </location>
</feature>
<dbReference type="InterPro" id="IPR029050">
    <property type="entry name" value="Immunoprotect_excell_Ig-like"/>
</dbReference>
<accession>A0A078M403</accession>
<dbReference type="HOGENOM" id="CLU_1364692_0_0_9"/>
<evidence type="ECO:0000256" key="1">
    <source>
        <dbReference type="ARBA" id="ARBA00022729"/>
    </source>
</evidence>
<dbReference type="OrthoDB" id="2390062at2"/>
<feature type="chain" id="PRO_5038442403" description="DUF5067 domain-containing protein" evidence="3">
    <location>
        <begin position="20"/>
        <end position="200"/>
    </location>
</feature>
<protein>
    <recommendedName>
        <fullName evidence="6">DUF5067 domain-containing protein</fullName>
    </recommendedName>
</protein>
<feature type="signal peptide" evidence="3">
    <location>
        <begin position="1"/>
        <end position="19"/>
    </location>
</feature>
<organism evidence="4 5">
    <name type="scientific">Jeotgalicoccus saudimassiliensis</name>
    <dbReference type="NCBI Taxonomy" id="1461582"/>
    <lineage>
        <taxon>Bacteria</taxon>
        <taxon>Bacillati</taxon>
        <taxon>Bacillota</taxon>
        <taxon>Bacilli</taxon>
        <taxon>Bacillales</taxon>
        <taxon>Staphylococcaceae</taxon>
        <taxon>Jeotgalicoccus</taxon>
    </lineage>
</organism>
<dbReference type="PROSITE" id="PS51257">
    <property type="entry name" value="PROKAR_LIPOPROTEIN"/>
    <property type="match status" value="1"/>
</dbReference>
<evidence type="ECO:0000256" key="2">
    <source>
        <dbReference type="SAM" id="MobiDB-lite"/>
    </source>
</evidence>
<dbReference type="eggNOG" id="ENOG5033053">
    <property type="taxonomic scope" value="Bacteria"/>
</dbReference>
<feature type="compositionally biased region" description="Basic and acidic residues" evidence="2">
    <location>
        <begin position="168"/>
        <end position="192"/>
    </location>
</feature>
<name>A0A078M403_9STAP</name>
<evidence type="ECO:0000313" key="5">
    <source>
        <dbReference type="Proteomes" id="UP000044136"/>
    </source>
</evidence>